<dbReference type="Pfam" id="PF18404">
    <property type="entry name" value="Glyco_transf_24"/>
    <property type="match status" value="1"/>
</dbReference>
<feature type="domain" description="UGGT thioredoxin-like" evidence="12">
    <location>
        <begin position="459"/>
        <end position="682"/>
    </location>
</feature>
<evidence type="ECO:0000259" key="14">
    <source>
        <dbReference type="Pfam" id="PF18404"/>
    </source>
</evidence>
<dbReference type="Proteomes" id="UP000005222">
    <property type="component" value="Chromosome K"/>
</dbReference>
<dbReference type="UniPathway" id="UPA00378"/>
<dbReference type="Pfam" id="PF18401">
    <property type="entry name" value="Thioredoxin_13"/>
    <property type="match status" value="1"/>
</dbReference>
<dbReference type="InterPro" id="IPR040497">
    <property type="entry name" value="Glyco_transf_24"/>
</dbReference>
<accession>G8YAU8</accession>
<dbReference type="GO" id="GO:0003980">
    <property type="term" value="F:UDP-glucose:glycoprotein glucosyltransferase activity"/>
    <property type="evidence" value="ECO:0007669"/>
    <property type="project" value="InterPro"/>
</dbReference>
<dbReference type="InParanoid" id="G8YAU8"/>
<comment type="cofactor">
    <cofactor evidence="1">
        <name>Ca(2+)</name>
        <dbReference type="ChEBI" id="CHEBI:29108"/>
    </cofactor>
</comment>
<dbReference type="PANTHER" id="PTHR11226">
    <property type="entry name" value="UDP-GLUCOSE GLYCOPROTEIN:GLUCOSYLTRANSFERASE"/>
    <property type="match status" value="1"/>
</dbReference>
<gene>
    <name evidence="15" type="primary">Piso0_003724</name>
    <name evidence="15" type="ORF">GNLVRS01_PISO0K01176g</name>
    <name evidence="16" type="ORF">GNLVRS01_PISO0L01177g</name>
</gene>
<dbReference type="STRING" id="559304.G8YAU8"/>
<evidence type="ECO:0000256" key="1">
    <source>
        <dbReference type="ARBA" id="ARBA00001913"/>
    </source>
</evidence>
<dbReference type="CDD" id="cd06432">
    <property type="entry name" value="GT8_HUGT1_C_like"/>
    <property type="match status" value="1"/>
</dbReference>
<name>G8YAU8_PICSO</name>
<keyword evidence="17" id="KW-1185">Reference proteome</keyword>
<dbReference type="Gene3D" id="3.90.550.10">
    <property type="entry name" value="Spore Coat Polysaccharide Biosynthesis Protein SpsA, Chain A"/>
    <property type="match status" value="1"/>
</dbReference>
<dbReference type="eggNOG" id="KOG1879">
    <property type="taxonomic scope" value="Eukaryota"/>
</dbReference>
<feature type="domain" description="UGGT thioredoxin-like" evidence="10">
    <location>
        <begin position="46"/>
        <end position="254"/>
    </location>
</feature>
<comment type="subcellular location">
    <subcellularLocation>
        <location evidence="2">Endoplasmic reticulum lumen</location>
    </subcellularLocation>
</comment>
<evidence type="ECO:0000259" key="11">
    <source>
        <dbReference type="Pfam" id="PF18401"/>
    </source>
</evidence>
<keyword evidence="8" id="KW-0325">Glycoprotein</keyword>
<evidence type="ECO:0000256" key="3">
    <source>
        <dbReference type="ARBA" id="ARBA00004922"/>
    </source>
</evidence>
<evidence type="ECO:0000313" key="17">
    <source>
        <dbReference type="Proteomes" id="UP000005222"/>
    </source>
</evidence>
<comment type="pathway">
    <text evidence="3">Protein modification; protein glycosylation.</text>
</comment>
<dbReference type="SUPFAM" id="SSF53448">
    <property type="entry name" value="Nucleotide-diphospho-sugar transferases"/>
    <property type="match status" value="1"/>
</dbReference>
<feature type="domain" description="Glucosyltransferase 24 catalytic" evidence="14">
    <location>
        <begin position="1192"/>
        <end position="1458"/>
    </location>
</feature>
<feature type="domain" description="UDP-glucose:glycoprotein glucosyltransferase thioredoxin-like" evidence="13">
    <location>
        <begin position="696"/>
        <end position="857"/>
    </location>
</feature>
<dbReference type="HOGENOM" id="CLU_002668_1_0_1"/>
<evidence type="ECO:0000256" key="8">
    <source>
        <dbReference type="ARBA" id="ARBA00023180"/>
    </source>
</evidence>
<evidence type="ECO:0000256" key="7">
    <source>
        <dbReference type="ARBA" id="ARBA00022824"/>
    </source>
</evidence>
<evidence type="ECO:0000259" key="12">
    <source>
        <dbReference type="Pfam" id="PF18402"/>
    </source>
</evidence>
<dbReference type="Proteomes" id="UP000005222">
    <property type="component" value="Chromosome L"/>
</dbReference>
<dbReference type="OrthoDB" id="27683at2759"/>
<dbReference type="GO" id="GO:0018279">
    <property type="term" value="P:protein N-linked glycosylation via asparagine"/>
    <property type="evidence" value="ECO:0007669"/>
    <property type="project" value="TreeGrafter"/>
</dbReference>
<sequence>MIIETTRLAKIGLVILILNTFYVFSKPYDDKGERNIHVSVETWEKSPFKIRLLEGISGFNESLYLETLQFLSGIGSDEYEDESDEEALESDQSTDKQVYEGLFKKLALSKEEKSIIDFNIVYNKFSPRVKAHYDYYTQHLSPEHRIKLENRCTKDSFGSSVIQNDGRIDSWLEFDDKIYCSVDDLFALQTSKKKTEEIEPFDRVIGTNVKAPLMVLYGDIESPKFLMMLKYLLKEAENQKLRFVWRYIPPIDASKENMTGYGAFLPTSTNKNTVSNIGKKGKIDRISLKKNFDKIAKSESVKNLDQDDLKDLGTKIVSFVFDRTKSMHTRYSDLVKILQDFPKYASHLSSWTAANMKGIKEHMAVNEKLGLSKESIGLYINGSPLNKLELDVYKLADKILDELKLSKSLNRLGFSVNQTKKLLSKFALMSAVKEHQYRKGNTLLGNNENRFRVYKYRTDDNFYKGGVFFFNDIEKDKAYEKFDTDKSQAYSQESIRSLKPGHVPPLRENIHDVIFALHLSEKSQLRTFLTLARFILDEQFPMQVGIIALPGSEKDNHLAKLLYFLAAKTNPVEIYAFLYKYHEAKNQIEEDELLSKFSDFIPENVNDDIYLKTLKRFDIEGPSIVINGVINSLDDKWHLYLRNQIMQDVKFLQFYVENNMYSDESLKSIIYNNAKSKRNLQIIPRDPSEIKYKQITEKLLHHSYRLKRKGVSNDIPASLWVIGDLNTKEMKDQLIESLLFLKKAHNFPAQLRIISTAVNPQFDNYMKKMSSESLNEQAIDLLISKIESNSFDETKSKPNEEMLSVLDESNLPSSHLYLLFNSRYIRVLRTLSSAELLEVFEYEKSQRLGQIRNIVNEYSTVFSYKDLQDFVPSDQDFLDWFDLLSSHLTNSFHLDDNMFVNDVARYDFSSLDFHNSIFLQADERDGPIDVLLIIDPLDEDSQKYVSIVQSVMDFPFLSVRILLQSVDIDLKMNSRFYRGLYPRSTPYFIDNKLSVMESAIFDYVPVGETYSSSLDVPIRQIVMPSFVEPGIDINSIKPSESTNNNISIIYQLERILVEGFARNVVLDVPASGVSLSLENRVTTKNAVVMSNFGYFQLQAVPGAWKISIFSAEDAKDDFVLLSASKKRFNSNTKPISDAAVNVFSLDGELLRVRLAPDEGLQGSKKSANKDSKKSKGGISSLFKKEVPAHADINIFSIASGQLYERLMRIMMLSVSKNTDSSVKFWLLENFLSPSFKNSLPLLAKECSFEYEFITYKWPNWLRYQSEVHRAVWGYKILFLDVIFPQSLDKVIFVDADQVARGDYKELVDMNLEGAPYGFVPMCDSKREMDGFRFWKQGYWSQVLKDDLSYHISALYVVDLKKFRKISAGDRLRNHYQKLSSDPNSLANLDQDLPNNMQRSLKIYSLPQEWLWCETWCDDDDLLTAKAIDLCNNPLSKESKVDTAKRLIPEWTEYDNFVEGLLEHAKTSTYTSQYPGPSSSSTNAKGDAEDSDEIADAHDEL</sequence>
<evidence type="ECO:0000256" key="9">
    <source>
        <dbReference type="SAM" id="MobiDB-lite"/>
    </source>
</evidence>
<dbReference type="GO" id="GO:0051082">
    <property type="term" value="F:unfolded protein binding"/>
    <property type="evidence" value="ECO:0007669"/>
    <property type="project" value="TreeGrafter"/>
</dbReference>
<dbReference type="EMBL" id="FO082049">
    <property type="protein sequence ID" value="CCE83152.1"/>
    <property type="molecule type" value="Genomic_DNA"/>
</dbReference>
<reference evidence="15" key="1">
    <citation type="submission" date="2011-10" db="EMBL/GenBank/DDBJ databases">
        <authorList>
            <person name="Genoscope - CEA"/>
        </authorList>
    </citation>
    <scope>NUCLEOTIDE SEQUENCE</scope>
</reference>
<feature type="compositionally biased region" description="Polar residues" evidence="9">
    <location>
        <begin position="1467"/>
        <end position="1483"/>
    </location>
</feature>
<evidence type="ECO:0000259" key="13">
    <source>
        <dbReference type="Pfam" id="PF18403"/>
    </source>
</evidence>
<dbReference type="InterPro" id="IPR009448">
    <property type="entry name" value="UDP-g_GGtrans"/>
</dbReference>
<dbReference type="GO" id="GO:0005788">
    <property type="term" value="C:endoplasmic reticulum lumen"/>
    <property type="evidence" value="ECO:0007669"/>
    <property type="project" value="UniProtKB-SubCell"/>
</dbReference>
<keyword evidence="7" id="KW-0256">Endoplasmic reticulum</keyword>
<dbReference type="InterPro" id="IPR040692">
    <property type="entry name" value="UGGT_TRXL_3"/>
</dbReference>
<reference evidence="17" key="2">
    <citation type="journal article" date="2012" name="G3 (Bethesda)">
        <title>Pichia sorbitophila, an interspecies yeast hybrid reveals early steps of genome resolution following polyploidization.</title>
        <authorList>
            <person name="Leh Louis V."/>
            <person name="Despons L."/>
            <person name="Friedrich A."/>
            <person name="Martin T."/>
            <person name="Durrens P."/>
            <person name="Casaregola S."/>
            <person name="Neuveglise C."/>
            <person name="Fairhead C."/>
            <person name="Marck C."/>
            <person name="Cruz J.A."/>
            <person name="Straub M.L."/>
            <person name="Kugler V."/>
            <person name="Sacerdot C."/>
            <person name="Uzunov Z."/>
            <person name="Thierry A."/>
            <person name="Weiss S."/>
            <person name="Bleykasten C."/>
            <person name="De Montigny J."/>
            <person name="Jacques N."/>
            <person name="Jung P."/>
            <person name="Lemaire M."/>
            <person name="Mallet S."/>
            <person name="Morel G."/>
            <person name="Richard G.F."/>
            <person name="Sarkar A."/>
            <person name="Savel G."/>
            <person name="Schacherer J."/>
            <person name="Seret M.L."/>
            <person name="Talla E."/>
            <person name="Samson G."/>
            <person name="Jubin C."/>
            <person name="Poulain J."/>
            <person name="Vacherie B."/>
            <person name="Barbe V."/>
            <person name="Pelletier E."/>
            <person name="Sherman D.J."/>
            <person name="Westhof E."/>
            <person name="Weissenbach J."/>
            <person name="Baret P.V."/>
            <person name="Wincker P."/>
            <person name="Gaillardin C."/>
            <person name="Dujon B."/>
            <person name="Souciet J.L."/>
        </authorList>
    </citation>
    <scope>NUCLEOTIDE SEQUENCE [LARGE SCALE GENOMIC DNA]</scope>
    <source>
        <strain evidence="17">ATCC MYA-4447 / BCRC 22081 / CBS 7064 / NBRC 10061 / NRRL Y-12695</strain>
    </source>
</reference>
<protein>
    <submittedName>
        <fullName evidence="15">Piso0_003724 protein</fullName>
    </submittedName>
</protein>
<organism evidence="15 17">
    <name type="scientific">Pichia sorbitophila (strain ATCC MYA-4447 / BCRC 22081 / CBS 7064 / NBRC 10061 / NRRL Y-12695)</name>
    <name type="common">Hybrid yeast</name>
    <dbReference type="NCBI Taxonomy" id="559304"/>
    <lineage>
        <taxon>Eukaryota</taxon>
        <taxon>Fungi</taxon>
        <taxon>Dikarya</taxon>
        <taxon>Ascomycota</taxon>
        <taxon>Saccharomycotina</taxon>
        <taxon>Pichiomycetes</taxon>
        <taxon>Debaryomycetaceae</taxon>
        <taxon>Millerozyma</taxon>
    </lineage>
</organism>
<evidence type="ECO:0000256" key="4">
    <source>
        <dbReference type="ARBA" id="ARBA00006351"/>
    </source>
</evidence>
<evidence type="ECO:0000313" key="15">
    <source>
        <dbReference type="EMBL" id="CCE83152.1"/>
    </source>
</evidence>
<dbReference type="InterPro" id="IPR040693">
    <property type="entry name" value="UGGT_TRXL_1"/>
</dbReference>
<dbReference type="FunCoup" id="G8YAU8">
    <property type="interactions" value="803"/>
</dbReference>
<dbReference type="GO" id="GO:0036503">
    <property type="term" value="P:ERAD pathway"/>
    <property type="evidence" value="ECO:0007669"/>
    <property type="project" value="TreeGrafter"/>
</dbReference>
<keyword evidence="6" id="KW-0732">Signal</keyword>
<dbReference type="Pfam" id="PF18402">
    <property type="entry name" value="Thioredoxin_14"/>
    <property type="match status" value="1"/>
</dbReference>
<dbReference type="EMBL" id="FO082048">
    <property type="protein sequence ID" value="CCE84183.1"/>
    <property type="molecule type" value="Genomic_DNA"/>
</dbReference>
<comment type="similarity">
    <text evidence="4">Belongs to the glycosyltransferase 8 family.</text>
</comment>
<evidence type="ECO:0000313" key="16">
    <source>
        <dbReference type="EMBL" id="CCE84183.1"/>
    </source>
</evidence>
<dbReference type="Pfam" id="PF18400">
    <property type="entry name" value="Thioredoxin_12"/>
    <property type="match status" value="1"/>
</dbReference>
<evidence type="ECO:0000259" key="10">
    <source>
        <dbReference type="Pfam" id="PF18400"/>
    </source>
</evidence>
<proteinExistence type="inferred from homology"/>
<evidence type="ECO:0000256" key="6">
    <source>
        <dbReference type="ARBA" id="ARBA00022729"/>
    </source>
</evidence>
<evidence type="ECO:0000256" key="2">
    <source>
        <dbReference type="ARBA" id="ARBA00004319"/>
    </source>
</evidence>
<dbReference type="InterPro" id="IPR040525">
    <property type="entry name" value="UGGT_TRXL_4"/>
</dbReference>
<dbReference type="Pfam" id="PF18403">
    <property type="entry name" value="Thioredoxin_15"/>
    <property type="match status" value="1"/>
</dbReference>
<dbReference type="Pfam" id="PF06427">
    <property type="entry name" value="UDP-g_GGTase"/>
    <property type="match status" value="1"/>
</dbReference>
<dbReference type="InterPro" id="IPR040694">
    <property type="entry name" value="UGGT_TRXL_2"/>
</dbReference>
<keyword evidence="5" id="KW-0808">Transferase</keyword>
<feature type="domain" description="UGGT thioredoxin-like" evidence="11">
    <location>
        <begin position="298"/>
        <end position="434"/>
    </location>
</feature>
<feature type="region of interest" description="Disordered" evidence="9">
    <location>
        <begin position="1467"/>
        <end position="1500"/>
    </location>
</feature>
<dbReference type="InterPro" id="IPR029044">
    <property type="entry name" value="Nucleotide-diphossugar_trans"/>
</dbReference>
<dbReference type="PANTHER" id="PTHR11226:SF0">
    <property type="entry name" value="UDP-GLUCOSE:GLYCOPROTEIN GLUCOSYLTRANSFERASE"/>
    <property type="match status" value="1"/>
</dbReference>
<evidence type="ECO:0000256" key="5">
    <source>
        <dbReference type="ARBA" id="ARBA00022679"/>
    </source>
</evidence>